<proteinExistence type="predicted"/>
<evidence type="ECO:0000313" key="2">
    <source>
        <dbReference type="EMBL" id="CAA9382092.1"/>
    </source>
</evidence>
<gene>
    <name evidence="2" type="ORF">AVDCRST_MAG75-1033</name>
</gene>
<evidence type="ECO:0000256" key="1">
    <source>
        <dbReference type="SAM" id="MobiDB-lite"/>
    </source>
</evidence>
<sequence>DSRRHHHQRRAVALSVRLVRPDDPVLGSGPGPRLGATRPDAGRCRGDLLHHRSSAARPAQGAAPGPDRQLHARPRLHRPVHPGQPADAHQRGGSDRL</sequence>
<accession>A0A6J4N9W4</accession>
<feature type="non-terminal residue" evidence="2">
    <location>
        <position position="1"/>
    </location>
</feature>
<name>A0A6J4N9W4_9ACTN</name>
<feature type="region of interest" description="Disordered" evidence="1">
    <location>
        <begin position="21"/>
        <end position="97"/>
    </location>
</feature>
<dbReference type="AlphaFoldDB" id="A0A6J4N9W4"/>
<keyword evidence="2" id="KW-0131">Cell cycle</keyword>
<dbReference type="GO" id="GO:0051301">
    <property type="term" value="P:cell division"/>
    <property type="evidence" value="ECO:0007669"/>
    <property type="project" value="UniProtKB-KW"/>
</dbReference>
<keyword evidence="2" id="KW-0132">Cell division</keyword>
<organism evidence="2">
    <name type="scientific">uncultured Propionibacteriaceae bacterium</name>
    <dbReference type="NCBI Taxonomy" id="257457"/>
    <lineage>
        <taxon>Bacteria</taxon>
        <taxon>Bacillati</taxon>
        <taxon>Actinomycetota</taxon>
        <taxon>Actinomycetes</taxon>
        <taxon>Propionibacteriales</taxon>
        <taxon>Propionibacteriaceae</taxon>
        <taxon>environmental samples</taxon>
    </lineage>
</organism>
<reference evidence="2" key="1">
    <citation type="submission" date="2020-02" db="EMBL/GenBank/DDBJ databases">
        <authorList>
            <person name="Meier V. D."/>
        </authorList>
    </citation>
    <scope>NUCLEOTIDE SEQUENCE</scope>
    <source>
        <strain evidence="2">AVDCRST_MAG75</strain>
    </source>
</reference>
<feature type="compositionally biased region" description="Low complexity" evidence="1">
    <location>
        <begin position="55"/>
        <end position="67"/>
    </location>
</feature>
<dbReference type="EMBL" id="CADCUO010000065">
    <property type="protein sequence ID" value="CAA9382092.1"/>
    <property type="molecule type" value="Genomic_DNA"/>
</dbReference>
<feature type="compositionally biased region" description="Basic and acidic residues" evidence="1">
    <location>
        <begin position="88"/>
        <end position="97"/>
    </location>
</feature>
<feature type="non-terminal residue" evidence="2">
    <location>
        <position position="97"/>
    </location>
</feature>
<protein>
    <submittedName>
        <fullName evidence="2">Cell division integral membrane protein, YggT and half-length relatives</fullName>
    </submittedName>
</protein>
<feature type="compositionally biased region" description="Basic and acidic residues" evidence="1">
    <location>
        <begin position="40"/>
        <end position="50"/>
    </location>
</feature>
<feature type="compositionally biased region" description="Basic residues" evidence="1">
    <location>
        <begin position="71"/>
        <end position="80"/>
    </location>
</feature>